<organism evidence="1 2">
    <name type="scientific">Popillia japonica</name>
    <name type="common">Japanese beetle</name>
    <dbReference type="NCBI Taxonomy" id="7064"/>
    <lineage>
        <taxon>Eukaryota</taxon>
        <taxon>Metazoa</taxon>
        <taxon>Ecdysozoa</taxon>
        <taxon>Arthropoda</taxon>
        <taxon>Hexapoda</taxon>
        <taxon>Insecta</taxon>
        <taxon>Pterygota</taxon>
        <taxon>Neoptera</taxon>
        <taxon>Endopterygota</taxon>
        <taxon>Coleoptera</taxon>
        <taxon>Polyphaga</taxon>
        <taxon>Scarabaeiformia</taxon>
        <taxon>Scarabaeidae</taxon>
        <taxon>Rutelinae</taxon>
        <taxon>Popillia</taxon>
    </lineage>
</organism>
<evidence type="ECO:0000313" key="1">
    <source>
        <dbReference type="EMBL" id="KAK9679553.1"/>
    </source>
</evidence>
<proteinExistence type="predicted"/>
<dbReference type="EMBL" id="JASPKY010001010">
    <property type="protein sequence ID" value="KAK9679553.1"/>
    <property type="molecule type" value="Genomic_DNA"/>
</dbReference>
<dbReference type="Proteomes" id="UP001458880">
    <property type="component" value="Unassembled WGS sequence"/>
</dbReference>
<gene>
    <name evidence="1" type="ORF">QE152_g39942</name>
</gene>
<protein>
    <recommendedName>
        <fullName evidence="3">Transposase</fullName>
    </recommendedName>
</protein>
<evidence type="ECO:0000313" key="2">
    <source>
        <dbReference type="Proteomes" id="UP001458880"/>
    </source>
</evidence>
<dbReference type="AlphaFoldDB" id="A0AAW1HTD5"/>
<sequence length="77" mass="9212">MYVRKTLKTVVKNYLQEFTEEWVLKVMARQPKSVTDCILVLQEEWANIPHELIRKLYQTIPRRIAAVRKAKGGHRKY</sequence>
<comment type="caution">
    <text evidence="1">The sequence shown here is derived from an EMBL/GenBank/DDBJ whole genome shotgun (WGS) entry which is preliminary data.</text>
</comment>
<name>A0AAW1HTD5_POPJA</name>
<keyword evidence="2" id="KW-1185">Reference proteome</keyword>
<dbReference type="InterPro" id="IPR036397">
    <property type="entry name" value="RNaseH_sf"/>
</dbReference>
<reference evidence="1 2" key="1">
    <citation type="journal article" date="2024" name="BMC Genomics">
        <title>De novo assembly and annotation of Popillia japonica's genome with initial clues to its potential as an invasive pest.</title>
        <authorList>
            <person name="Cucini C."/>
            <person name="Boschi S."/>
            <person name="Funari R."/>
            <person name="Cardaioli E."/>
            <person name="Iannotti N."/>
            <person name="Marturano G."/>
            <person name="Paoli F."/>
            <person name="Bruttini M."/>
            <person name="Carapelli A."/>
            <person name="Frati F."/>
            <person name="Nardi F."/>
        </authorList>
    </citation>
    <scope>NUCLEOTIDE SEQUENCE [LARGE SCALE GENOMIC DNA]</scope>
    <source>
        <strain evidence="1">DMR45628</strain>
    </source>
</reference>
<accession>A0AAW1HTD5</accession>
<dbReference type="Gene3D" id="3.30.420.10">
    <property type="entry name" value="Ribonuclease H-like superfamily/Ribonuclease H"/>
    <property type="match status" value="1"/>
</dbReference>
<dbReference type="GO" id="GO:0003676">
    <property type="term" value="F:nucleic acid binding"/>
    <property type="evidence" value="ECO:0007669"/>
    <property type="project" value="InterPro"/>
</dbReference>
<evidence type="ECO:0008006" key="3">
    <source>
        <dbReference type="Google" id="ProtNLM"/>
    </source>
</evidence>